<keyword evidence="2" id="KW-1185">Reference proteome</keyword>
<proteinExistence type="predicted"/>
<dbReference type="RefSeq" id="WP_346180189.1">
    <property type="nucleotide sequence ID" value="NZ_BAABCE010000001.1"/>
</dbReference>
<evidence type="ECO:0008006" key="3">
    <source>
        <dbReference type="Google" id="ProtNLM"/>
    </source>
</evidence>
<comment type="caution">
    <text evidence="1">The sequence shown here is derived from an EMBL/GenBank/DDBJ whole genome shotgun (WGS) entry which is preliminary data.</text>
</comment>
<dbReference type="Pfam" id="PF03864">
    <property type="entry name" value="Phage_cap_E"/>
    <property type="match status" value="1"/>
</dbReference>
<dbReference type="EMBL" id="BAABCE010000001">
    <property type="protein sequence ID" value="GAA3527808.1"/>
    <property type="molecule type" value="Genomic_DNA"/>
</dbReference>
<protein>
    <recommendedName>
        <fullName evidence="3">Major capsid protein E</fullName>
    </recommendedName>
</protein>
<sequence length="352" mass="38528">MADWILSTEFIEPTELTGLIRAALADQTVNRFTLARWLPNVEIDDLTFEFVKGGGGLSEASSYRSWDTESKIGRREGIGKIMGELPPISEKIPLNEYDRLRLRKLNESDDRVLRLIARDVNRIAQNIAARLELGRGPALFDAQLPIPELRTTISFGRDASMSVVAATLWSDHANATPLTDLEMWIEAYEDLNGSTPAVILMSKMVRSHMKQCEQVIRQVFPLAPAGSAPMINDDQLNDVLMSQGLPMIEIYDARTKVDGVVTRITPQNMIALLPEAGATSAGTPGELGATLLGTTAEALEDDYMIAPGDQPGVVAAQFKTRDPIRLWTHAAAIGAPIVREPNLTMRAQVLAA</sequence>
<name>A0ABP6V3V8_9ACTN</name>
<evidence type="ECO:0000313" key="2">
    <source>
        <dbReference type="Proteomes" id="UP001500707"/>
    </source>
</evidence>
<accession>A0ABP6V3V8</accession>
<evidence type="ECO:0000313" key="1">
    <source>
        <dbReference type="EMBL" id="GAA3527808.1"/>
    </source>
</evidence>
<dbReference type="InterPro" id="IPR005564">
    <property type="entry name" value="Major_capsid_GpE"/>
</dbReference>
<dbReference type="Proteomes" id="UP001500707">
    <property type="component" value="Unassembled WGS sequence"/>
</dbReference>
<reference evidence="2" key="1">
    <citation type="journal article" date="2019" name="Int. J. Syst. Evol. Microbiol.">
        <title>The Global Catalogue of Microorganisms (GCM) 10K type strain sequencing project: providing services to taxonomists for standard genome sequencing and annotation.</title>
        <authorList>
            <consortium name="The Broad Institute Genomics Platform"/>
            <consortium name="The Broad Institute Genome Sequencing Center for Infectious Disease"/>
            <person name="Wu L."/>
            <person name="Ma J."/>
        </authorList>
    </citation>
    <scope>NUCLEOTIDE SEQUENCE [LARGE SCALE GENOMIC DNA]</scope>
    <source>
        <strain evidence="2">JCM 17656</strain>
    </source>
</reference>
<organism evidence="1 2">
    <name type="scientific">Streptomyces osmaniensis</name>
    <dbReference type="NCBI Taxonomy" id="593134"/>
    <lineage>
        <taxon>Bacteria</taxon>
        <taxon>Bacillati</taxon>
        <taxon>Actinomycetota</taxon>
        <taxon>Actinomycetes</taxon>
        <taxon>Kitasatosporales</taxon>
        <taxon>Streptomycetaceae</taxon>
        <taxon>Streptomyces</taxon>
    </lineage>
</organism>
<gene>
    <name evidence="1" type="ORF">GCM10022295_07280</name>
</gene>